<evidence type="ECO:0008006" key="6">
    <source>
        <dbReference type="Google" id="ProtNLM"/>
    </source>
</evidence>
<feature type="compositionally biased region" description="Basic and acidic residues" evidence="3">
    <location>
        <begin position="130"/>
        <end position="147"/>
    </location>
</feature>
<feature type="compositionally biased region" description="Pro residues" evidence="3">
    <location>
        <begin position="285"/>
        <end position="296"/>
    </location>
</feature>
<protein>
    <recommendedName>
        <fullName evidence="6">DNA recombination and repair protein Rad51-like C-terminal domain-containing protein</fullName>
    </recommendedName>
</protein>
<dbReference type="GO" id="GO:0003697">
    <property type="term" value="F:single-stranded DNA binding"/>
    <property type="evidence" value="ECO:0007669"/>
    <property type="project" value="TreeGrafter"/>
</dbReference>
<dbReference type="PANTHER" id="PTHR46457">
    <property type="entry name" value="DNA REPAIR PROTEIN RAD51 HOMOLOG 4"/>
    <property type="match status" value="1"/>
</dbReference>
<evidence type="ECO:0000256" key="2">
    <source>
        <dbReference type="ARBA" id="ARBA00023242"/>
    </source>
</evidence>
<dbReference type="GO" id="GO:0033063">
    <property type="term" value="C:Rad51B-Rad51C-Rad51D-XRCC2 complex"/>
    <property type="evidence" value="ECO:0007669"/>
    <property type="project" value="TreeGrafter"/>
</dbReference>
<dbReference type="GO" id="GO:0000400">
    <property type="term" value="F:four-way junction DNA binding"/>
    <property type="evidence" value="ECO:0007669"/>
    <property type="project" value="TreeGrafter"/>
</dbReference>
<evidence type="ECO:0000256" key="1">
    <source>
        <dbReference type="ARBA" id="ARBA00004123"/>
    </source>
</evidence>
<feature type="compositionally biased region" description="Pro residues" evidence="3">
    <location>
        <begin position="306"/>
        <end position="319"/>
    </location>
</feature>
<dbReference type="GO" id="GO:0005815">
    <property type="term" value="C:microtubule organizing center"/>
    <property type="evidence" value="ECO:0007669"/>
    <property type="project" value="TreeGrafter"/>
</dbReference>
<keyword evidence="2" id="KW-0539">Nucleus</keyword>
<dbReference type="OrthoDB" id="336321at2759"/>
<dbReference type="GO" id="GO:0005657">
    <property type="term" value="C:replication fork"/>
    <property type="evidence" value="ECO:0007669"/>
    <property type="project" value="TreeGrafter"/>
</dbReference>
<sequence length="395" mass="42969">MVGVCGELGGGRELTLPLLANSLLHFPNEAACVIDTTGNFDVLAIYSGIVSRLRSDSSLFQGLARSTAGQEMAVEDVAAKVLDRLKIMRVFDLVGVMEAVGEIRSELEARQTGDGVRLQAVVKPVLPDPPARERDKVDKGAKERVVADSEDEEDEEDEEMLFDLAEQNPTKSTSPPRDSIPTPSQGLHPRLPPPTISTSNNEDDGTPEKISFVLIDNLAHVLTPLLKKDYIQGTQQLHHNYFHPIYKHPANTPPAHALATPLLHTLSHLTHTHSLTTILLNPTTTPTPPLSRPTPGPSDHHHQPQPNQPPRQVPPPPPSIFADNKEVPALGGLLGRCVDLEVLVSKMGERKGDVRERRKGKDVIGVVEVVSDRWGGRVGEWGMYVGDGEGGVRDV</sequence>
<dbReference type="GO" id="GO:0000724">
    <property type="term" value="P:double-strand break repair via homologous recombination"/>
    <property type="evidence" value="ECO:0007669"/>
    <property type="project" value="TreeGrafter"/>
</dbReference>
<comment type="subcellular location">
    <subcellularLocation>
        <location evidence="1">Nucleus</location>
    </subcellularLocation>
</comment>
<proteinExistence type="predicted"/>
<evidence type="ECO:0000313" key="5">
    <source>
        <dbReference type="Proteomes" id="UP000799779"/>
    </source>
</evidence>
<name>A0A6A5W659_9PLEO</name>
<evidence type="ECO:0000313" key="4">
    <source>
        <dbReference type="EMBL" id="KAF1996548.1"/>
    </source>
</evidence>
<feature type="region of interest" description="Disordered" evidence="3">
    <location>
        <begin position="279"/>
        <end position="320"/>
    </location>
</feature>
<dbReference type="EMBL" id="ML977624">
    <property type="protein sequence ID" value="KAF1996548.1"/>
    <property type="molecule type" value="Genomic_DNA"/>
</dbReference>
<feature type="compositionally biased region" description="Acidic residues" evidence="3">
    <location>
        <begin position="148"/>
        <end position="161"/>
    </location>
</feature>
<feature type="region of interest" description="Disordered" evidence="3">
    <location>
        <begin position="123"/>
        <end position="207"/>
    </location>
</feature>
<dbReference type="Gene3D" id="3.40.50.300">
    <property type="entry name" value="P-loop containing nucleotide triphosphate hydrolases"/>
    <property type="match status" value="1"/>
</dbReference>
<dbReference type="InterPro" id="IPR051988">
    <property type="entry name" value="HRR_RAD51_Paralog"/>
</dbReference>
<dbReference type="PANTHER" id="PTHR46457:SF1">
    <property type="entry name" value="DNA REPAIR PROTEIN RAD51 HOMOLOG 4"/>
    <property type="match status" value="1"/>
</dbReference>
<dbReference type="InterPro" id="IPR027417">
    <property type="entry name" value="P-loop_NTPase"/>
</dbReference>
<dbReference type="GO" id="GO:0008094">
    <property type="term" value="F:ATP-dependent activity, acting on DNA"/>
    <property type="evidence" value="ECO:0007669"/>
    <property type="project" value="TreeGrafter"/>
</dbReference>
<evidence type="ECO:0000256" key="3">
    <source>
        <dbReference type="SAM" id="MobiDB-lite"/>
    </source>
</evidence>
<gene>
    <name evidence="4" type="ORF">P154DRAFT_537911</name>
</gene>
<dbReference type="GO" id="GO:0042148">
    <property type="term" value="P:DNA strand invasion"/>
    <property type="evidence" value="ECO:0007669"/>
    <property type="project" value="TreeGrafter"/>
</dbReference>
<dbReference type="Proteomes" id="UP000799779">
    <property type="component" value="Unassembled WGS sequence"/>
</dbReference>
<organism evidence="4 5">
    <name type="scientific">Amniculicola lignicola CBS 123094</name>
    <dbReference type="NCBI Taxonomy" id="1392246"/>
    <lineage>
        <taxon>Eukaryota</taxon>
        <taxon>Fungi</taxon>
        <taxon>Dikarya</taxon>
        <taxon>Ascomycota</taxon>
        <taxon>Pezizomycotina</taxon>
        <taxon>Dothideomycetes</taxon>
        <taxon>Pleosporomycetidae</taxon>
        <taxon>Pleosporales</taxon>
        <taxon>Amniculicolaceae</taxon>
        <taxon>Amniculicola</taxon>
    </lineage>
</organism>
<dbReference type="AlphaFoldDB" id="A0A6A5W659"/>
<keyword evidence="5" id="KW-1185">Reference proteome</keyword>
<dbReference type="GO" id="GO:0000723">
    <property type="term" value="P:telomere maintenance"/>
    <property type="evidence" value="ECO:0007669"/>
    <property type="project" value="TreeGrafter"/>
</dbReference>
<accession>A0A6A5W659</accession>
<feature type="compositionally biased region" description="Polar residues" evidence="3">
    <location>
        <begin position="167"/>
        <end position="185"/>
    </location>
</feature>
<reference evidence="4" key="1">
    <citation type="journal article" date="2020" name="Stud. Mycol.">
        <title>101 Dothideomycetes genomes: a test case for predicting lifestyles and emergence of pathogens.</title>
        <authorList>
            <person name="Haridas S."/>
            <person name="Albert R."/>
            <person name="Binder M."/>
            <person name="Bloem J."/>
            <person name="Labutti K."/>
            <person name="Salamov A."/>
            <person name="Andreopoulos B."/>
            <person name="Baker S."/>
            <person name="Barry K."/>
            <person name="Bills G."/>
            <person name="Bluhm B."/>
            <person name="Cannon C."/>
            <person name="Castanera R."/>
            <person name="Culley D."/>
            <person name="Daum C."/>
            <person name="Ezra D."/>
            <person name="Gonzalez J."/>
            <person name="Henrissat B."/>
            <person name="Kuo A."/>
            <person name="Liang C."/>
            <person name="Lipzen A."/>
            <person name="Lutzoni F."/>
            <person name="Magnuson J."/>
            <person name="Mondo S."/>
            <person name="Nolan M."/>
            <person name="Ohm R."/>
            <person name="Pangilinan J."/>
            <person name="Park H.-J."/>
            <person name="Ramirez L."/>
            <person name="Alfaro M."/>
            <person name="Sun H."/>
            <person name="Tritt A."/>
            <person name="Yoshinaga Y."/>
            <person name="Zwiers L.-H."/>
            <person name="Turgeon B."/>
            <person name="Goodwin S."/>
            <person name="Spatafora J."/>
            <person name="Crous P."/>
            <person name="Grigoriev I."/>
        </authorList>
    </citation>
    <scope>NUCLEOTIDE SEQUENCE</scope>
    <source>
        <strain evidence="4">CBS 123094</strain>
    </source>
</reference>
<dbReference type="GO" id="GO:0007131">
    <property type="term" value="P:reciprocal meiotic recombination"/>
    <property type="evidence" value="ECO:0007669"/>
    <property type="project" value="TreeGrafter"/>
</dbReference>